<dbReference type="RefSeq" id="WP_387408903.1">
    <property type="nucleotide sequence ID" value="NZ_JBIASD010000002.1"/>
</dbReference>
<dbReference type="InterPro" id="IPR047817">
    <property type="entry name" value="ABC2_TM_bact-type"/>
</dbReference>
<evidence type="ECO:0000313" key="8">
    <source>
        <dbReference type="EMBL" id="MFF3664866.1"/>
    </source>
</evidence>
<accession>A0ABW6SJ23</accession>
<evidence type="ECO:0000256" key="6">
    <source>
        <dbReference type="SAM" id="Phobius"/>
    </source>
</evidence>
<feature type="transmembrane region" description="Helical" evidence="6">
    <location>
        <begin position="133"/>
        <end position="153"/>
    </location>
</feature>
<keyword evidence="5" id="KW-0046">Antibiotic resistance</keyword>
<keyword evidence="2 6" id="KW-0812">Transmembrane</keyword>
<evidence type="ECO:0000256" key="1">
    <source>
        <dbReference type="ARBA" id="ARBA00004141"/>
    </source>
</evidence>
<evidence type="ECO:0000256" key="3">
    <source>
        <dbReference type="ARBA" id="ARBA00022989"/>
    </source>
</evidence>
<dbReference type="Proteomes" id="UP001602013">
    <property type="component" value="Unassembled WGS sequence"/>
</dbReference>
<comment type="caution">
    <text evidence="8">The sequence shown here is derived from an EMBL/GenBank/DDBJ whole genome shotgun (WGS) entry which is preliminary data.</text>
</comment>
<feature type="transmembrane region" description="Helical" evidence="6">
    <location>
        <begin position="165"/>
        <end position="183"/>
    </location>
</feature>
<dbReference type="PIRSF" id="PIRSF006648">
    <property type="entry name" value="DrrB"/>
    <property type="match status" value="1"/>
</dbReference>
<evidence type="ECO:0000259" key="7">
    <source>
        <dbReference type="PROSITE" id="PS51012"/>
    </source>
</evidence>
<organism evidence="8 9">
    <name type="scientific">Microtetraspora malaysiensis</name>
    <dbReference type="NCBI Taxonomy" id="161358"/>
    <lineage>
        <taxon>Bacteria</taxon>
        <taxon>Bacillati</taxon>
        <taxon>Actinomycetota</taxon>
        <taxon>Actinomycetes</taxon>
        <taxon>Streptosporangiales</taxon>
        <taxon>Streptosporangiaceae</taxon>
        <taxon>Microtetraspora</taxon>
    </lineage>
</organism>
<reference evidence="8 9" key="1">
    <citation type="submission" date="2024-10" db="EMBL/GenBank/DDBJ databases">
        <title>The Natural Products Discovery Center: Release of the First 8490 Sequenced Strains for Exploring Actinobacteria Biosynthetic Diversity.</title>
        <authorList>
            <person name="Kalkreuter E."/>
            <person name="Kautsar S.A."/>
            <person name="Yang D."/>
            <person name="Bader C.D."/>
            <person name="Teijaro C.N."/>
            <person name="Fluegel L."/>
            <person name="Davis C.M."/>
            <person name="Simpson J.R."/>
            <person name="Lauterbach L."/>
            <person name="Steele A.D."/>
            <person name="Gui C."/>
            <person name="Meng S."/>
            <person name="Li G."/>
            <person name="Viehrig K."/>
            <person name="Ye F."/>
            <person name="Su P."/>
            <person name="Kiefer A.F."/>
            <person name="Nichols A."/>
            <person name="Cepeda A.J."/>
            <person name="Yan W."/>
            <person name="Fan B."/>
            <person name="Jiang Y."/>
            <person name="Adhikari A."/>
            <person name="Zheng C.-J."/>
            <person name="Schuster L."/>
            <person name="Cowan T.M."/>
            <person name="Smanski M.J."/>
            <person name="Chevrette M.G."/>
            <person name="De Carvalho L.P.S."/>
            <person name="Shen B."/>
        </authorList>
    </citation>
    <scope>NUCLEOTIDE SEQUENCE [LARGE SCALE GENOMIC DNA]</scope>
    <source>
        <strain evidence="8 9">NPDC002173</strain>
    </source>
</reference>
<feature type="transmembrane region" description="Helical" evidence="6">
    <location>
        <begin position="21"/>
        <end position="41"/>
    </location>
</feature>
<dbReference type="EMBL" id="JBIASD010000002">
    <property type="protein sequence ID" value="MFF3664866.1"/>
    <property type="molecule type" value="Genomic_DNA"/>
</dbReference>
<keyword evidence="3 6" id="KW-1133">Transmembrane helix</keyword>
<gene>
    <name evidence="8" type="ORF">ACFYXI_04660</name>
</gene>
<proteinExistence type="predicted"/>
<keyword evidence="9" id="KW-1185">Reference proteome</keyword>
<evidence type="ECO:0000313" key="9">
    <source>
        <dbReference type="Proteomes" id="UP001602013"/>
    </source>
</evidence>
<comment type="subcellular location">
    <subcellularLocation>
        <location evidence="1">Membrane</location>
        <topology evidence="1">Multi-pass membrane protein</topology>
    </subcellularLocation>
</comment>
<feature type="transmembrane region" description="Helical" evidence="6">
    <location>
        <begin position="53"/>
        <end position="77"/>
    </location>
</feature>
<protein>
    <submittedName>
        <fullName evidence="8">ABC transporter permease</fullName>
    </submittedName>
</protein>
<dbReference type="Pfam" id="PF12698">
    <property type="entry name" value="ABC2_membrane_3"/>
    <property type="match status" value="1"/>
</dbReference>
<feature type="transmembrane region" description="Helical" evidence="6">
    <location>
        <begin position="235"/>
        <end position="256"/>
    </location>
</feature>
<evidence type="ECO:0000256" key="2">
    <source>
        <dbReference type="ARBA" id="ARBA00022692"/>
    </source>
</evidence>
<feature type="domain" description="ABC transmembrane type-2" evidence="7">
    <location>
        <begin position="21"/>
        <end position="263"/>
    </location>
</feature>
<feature type="transmembrane region" description="Helical" evidence="6">
    <location>
        <begin position="98"/>
        <end position="121"/>
    </location>
</feature>
<dbReference type="InterPro" id="IPR000412">
    <property type="entry name" value="ABC_2_transport"/>
</dbReference>
<dbReference type="PROSITE" id="PS51012">
    <property type="entry name" value="ABC_TM2"/>
    <property type="match status" value="1"/>
</dbReference>
<keyword evidence="4 6" id="KW-0472">Membrane</keyword>
<dbReference type="PANTHER" id="PTHR43027:SF2">
    <property type="entry name" value="TRANSPORT PERMEASE PROTEIN"/>
    <property type="match status" value="1"/>
</dbReference>
<name>A0ABW6SJ23_9ACTN</name>
<sequence length="267" mass="28317">MKAYTLSQFLLSQKIFWRTPASVVVAFGLPLLFGGLMPLIMPDGEVGGATMSVYMVTGVIVMVVAMTGFLNLVEALVGRRQALILKRLRGTELPDLAIFGGEILTVIAVGLLQLVLLIAMAKLLHGIDLPADPALLVVTLIAGLAVFAALAVAASGRVPGQGTTVMVSMPVLLLTIGFSGFAYPVSEFPGWLRAVAAVLPITPIAQGVRTAYVGRDFVHQTGSAVPPEVGVLEGFQVMGSGWLVLAAWLVAALWAGKRWFRWEPRRG</sequence>
<evidence type="ECO:0000256" key="5">
    <source>
        <dbReference type="ARBA" id="ARBA00023251"/>
    </source>
</evidence>
<dbReference type="InterPro" id="IPR052902">
    <property type="entry name" value="ABC-2_transporter"/>
</dbReference>
<dbReference type="PANTHER" id="PTHR43027">
    <property type="entry name" value="DOXORUBICIN RESISTANCE ABC TRANSPORTER PERMEASE PROTEIN DRRC-RELATED"/>
    <property type="match status" value="1"/>
</dbReference>
<evidence type="ECO:0000256" key="4">
    <source>
        <dbReference type="ARBA" id="ARBA00023136"/>
    </source>
</evidence>
<dbReference type="InterPro" id="IPR013525">
    <property type="entry name" value="ABC2_TM"/>
</dbReference>